<feature type="transmembrane region" description="Helical" evidence="9">
    <location>
        <begin position="357"/>
        <end position="379"/>
    </location>
</feature>
<evidence type="ECO:0000256" key="2">
    <source>
        <dbReference type="ARBA" id="ARBA00007069"/>
    </source>
</evidence>
<evidence type="ECO:0000313" key="13">
    <source>
        <dbReference type="Proteomes" id="UP001168575"/>
    </source>
</evidence>
<keyword evidence="7 9" id="KW-1133">Transmembrane helix</keyword>
<dbReference type="InterPro" id="IPR035906">
    <property type="entry name" value="MetI-like_sf"/>
</dbReference>
<keyword evidence="10" id="KW-0732">Signal</keyword>
<keyword evidence="5" id="KW-0500">Molybdenum</keyword>
<dbReference type="NCBIfam" id="TIGR02141">
    <property type="entry name" value="modB_ABC"/>
    <property type="match status" value="1"/>
</dbReference>
<dbReference type="GO" id="GO:0015098">
    <property type="term" value="F:molybdate ion transmembrane transporter activity"/>
    <property type="evidence" value="ECO:0007669"/>
    <property type="project" value="InterPro"/>
</dbReference>
<evidence type="ECO:0000259" key="11">
    <source>
        <dbReference type="PROSITE" id="PS50928"/>
    </source>
</evidence>
<keyword evidence="8 9" id="KW-0472">Membrane</keyword>
<evidence type="ECO:0000256" key="7">
    <source>
        <dbReference type="ARBA" id="ARBA00022989"/>
    </source>
</evidence>
<feature type="transmembrane region" description="Helical" evidence="9">
    <location>
        <begin position="311"/>
        <end position="329"/>
    </location>
</feature>
<evidence type="ECO:0000313" key="12">
    <source>
        <dbReference type="EMBL" id="MDO4841228.1"/>
    </source>
</evidence>
<name>A0AA43U5I1_9ACTN</name>
<dbReference type="InterPro" id="IPR000515">
    <property type="entry name" value="MetI-like"/>
</dbReference>
<keyword evidence="13" id="KW-1185">Reference proteome</keyword>
<evidence type="ECO:0000256" key="9">
    <source>
        <dbReference type="RuleBase" id="RU363032"/>
    </source>
</evidence>
<evidence type="ECO:0000256" key="6">
    <source>
        <dbReference type="ARBA" id="ARBA00022692"/>
    </source>
</evidence>
<evidence type="ECO:0000256" key="8">
    <source>
        <dbReference type="ARBA" id="ARBA00023136"/>
    </source>
</evidence>
<protein>
    <submittedName>
        <fullName evidence="12">Molybdate ABC transporter permease subunit</fullName>
    </submittedName>
</protein>
<evidence type="ECO:0000256" key="5">
    <source>
        <dbReference type="ARBA" id="ARBA00022505"/>
    </source>
</evidence>
<dbReference type="PANTHER" id="PTHR30183">
    <property type="entry name" value="MOLYBDENUM TRANSPORT SYSTEM PERMEASE PROTEIN MODB"/>
    <property type="match status" value="1"/>
</dbReference>
<feature type="signal peptide" evidence="10">
    <location>
        <begin position="1"/>
        <end position="31"/>
    </location>
</feature>
<dbReference type="EMBL" id="JAUMVS010000006">
    <property type="protein sequence ID" value="MDO4841228.1"/>
    <property type="molecule type" value="Genomic_DNA"/>
</dbReference>
<comment type="similarity">
    <text evidence="2">Belongs to the binding-protein-dependent transport system permease family. CysTW subfamily.</text>
</comment>
<evidence type="ECO:0000256" key="10">
    <source>
        <dbReference type="SAM" id="SignalP"/>
    </source>
</evidence>
<dbReference type="GO" id="GO:0005886">
    <property type="term" value="C:plasma membrane"/>
    <property type="evidence" value="ECO:0007669"/>
    <property type="project" value="UniProtKB-SubCell"/>
</dbReference>
<comment type="subcellular location">
    <subcellularLocation>
        <location evidence="1 9">Cell membrane</location>
        <topology evidence="1 9">Multi-pass membrane protein</topology>
    </subcellularLocation>
</comment>
<evidence type="ECO:0000256" key="3">
    <source>
        <dbReference type="ARBA" id="ARBA00022448"/>
    </source>
</evidence>
<sequence>MAKRRFHICLTLFFTAILCILISFSGARAFAEETANEPETTEDNTGARIVDAPFALSDFSRLQKGSNREIDGAYYGYTYLIGQETGKTVQVISANNKAIVYVPENAANLLELSVTDTSFQANLIACLNHLDAVNNSGGLNLENIKDVIYTSEKRYELDGVAYLFDQKIGDNVYACVIGVNGEDVTDSEAEHYTKPTFLDEANLVKYDSITIGAEKNWFQTTGEFLANLDWSPLWVTLKTTGVAIVFIFILGLLAAYFALSLSGRLRSVLDSIFTIPMVLPPTVCGFILLFLCGRNTHFGEFFINIGFPLIFSWPATVIAAVVVAFPLMYRSALGAFENLDPNLLNSAKTLGWSNGKIFVKLMLPLSWSSIAAGTVLSFARALGEFGATLFLAGNYVGITRTIPIAIYFEWMNGNNDTAWFWTGIVIAVSFLVILFINIWSNRTVRYRRTED</sequence>
<keyword evidence="6 9" id="KW-0812">Transmembrane</keyword>
<dbReference type="PROSITE" id="PS50928">
    <property type="entry name" value="ABC_TM1"/>
    <property type="match status" value="1"/>
</dbReference>
<evidence type="ECO:0000256" key="1">
    <source>
        <dbReference type="ARBA" id="ARBA00004651"/>
    </source>
</evidence>
<dbReference type="CDD" id="cd06261">
    <property type="entry name" value="TM_PBP2"/>
    <property type="match status" value="1"/>
</dbReference>
<feature type="transmembrane region" description="Helical" evidence="9">
    <location>
        <begin position="418"/>
        <end position="439"/>
    </location>
</feature>
<comment type="caution">
    <text evidence="12">The sequence shown here is derived from an EMBL/GenBank/DDBJ whole genome shotgun (WGS) entry which is preliminary data.</text>
</comment>
<dbReference type="Proteomes" id="UP001168575">
    <property type="component" value="Unassembled WGS sequence"/>
</dbReference>
<dbReference type="SUPFAM" id="SSF161098">
    <property type="entry name" value="MetI-like"/>
    <property type="match status" value="1"/>
</dbReference>
<keyword evidence="4" id="KW-1003">Cell membrane</keyword>
<feature type="domain" description="ABC transmembrane type-1" evidence="11">
    <location>
        <begin position="233"/>
        <end position="437"/>
    </location>
</feature>
<reference evidence="12" key="1">
    <citation type="submission" date="2023-07" db="EMBL/GenBank/DDBJ databases">
        <title>Between Cages and Wild: Unraveling the Impact of Captivity on Animal Microbiomes and Antimicrobial Resistance.</title>
        <authorList>
            <person name="Schmartz G.P."/>
            <person name="Rehner J."/>
            <person name="Schuff M.J."/>
            <person name="Becker S.L."/>
            <person name="Kravczyk M."/>
            <person name="Gurevich A."/>
            <person name="Francke R."/>
            <person name="Mueller R."/>
            <person name="Keller V."/>
            <person name="Keller A."/>
        </authorList>
    </citation>
    <scope>NUCLEOTIDE SEQUENCE</scope>
    <source>
        <strain evidence="12">S12M_St_49</strain>
    </source>
</reference>
<feature type="transmembrane region" description="Helical" evidence="9">
    <location>
        <begin position="241"/>
        <end position="259"/>
    </location>
</feature>
<dbReference type="PANTHER" id="PTHR30183:SF3">
    <property type="entry name" value="MOLYBDENUM TRANSPORT SYSTEM PERMEASE PROTEIN MODB"/>
    <property type="match status" value="1"/>
</dbReference>
<dbReference type="Pfam" id="PF00528">
    <property type="entry name" value="BPD_transp_1"/>
    <property type="match status" value="1"/>
</dbReference>
<gene>
    <name evidence="12" type="primary">modB</name>
    <name evidence="12" type="ORF">Q3982_00930</name>
</gene>
<accession>A0AA43U5I1</accession>
<keyword evidence="3 9" id="KW-0813">Transport</keyword>
<evidence type="ECO:0000256" key="4">
    <source>
        <dbReference type="ARBA" id="ARBA00022475"/>
    </source>
</evidence>
<organism evidence="12 13">
    <name type="scientific">Phoenicibacter congonensis</name>
    <dbReference type="NCBI Taxonomy" id="1944646"/>
    <lineage>
        <taxon>Bacteria</taxon>
        <taxon>Bacillati</taxon>
        <taxon>Actinomycetota</taxon>
        <taxon>Coriobacteriia</taxon>
        <taxon>Eggerthellales</taxon>
        <taxon>Eggerthellaceae</taxon>
        <taxon>Phoenicibacter</taxon>
    </lineage>
</organism>
<feature type="chain" id="PRO_5041226581" evidence="10">
    <location>
        <begin position="32"/>
        <end position="451"/>
    </location>
</feature>
<proteinExistence type="inferred from homology"/>
<feature type="transmembrane region" description="Helical" evidence="9">
    <location>
        <begin position="271"/>
        <end position="291"/>
    </location>
</feature>
<dbReference type="Gene3D" id="1.10.3720.10">
    <property type="entry name" value="MetI-like"/>
    <property type="match status" value="1"/>
</dbReference>
<dbReference type="InterPro" id="IPR011867">
    <property type="entry name" value="ModB_ABC"/>
</dbReference>
<dbReference type="AlphaFoldDB" id="A0AA43U5I1"/>